<gene>
    <name evidence="6" type="ORF">RTLFYP15_02282</name>
</gene>
<dbReference type="RefSeq" id="WP_423248831.1">
    <property type="nucleotide sequence ID" value="NZ_CACRUQ010000021.1"/>
</dbReference>
<dbReference type="Pfam" id="PF18832">
    <property type="entry name" value="LPD18"/>
    <property type="match status" value="1"/>
</dbReference>
<dbReference type="InterPro" id="IPR040568">
    <property type="entry name" value="LPD16"/>
</dbReference>
<feature type="domain" description="DUF3849" evidence="2">
    <location>
        <begin position="180"/>
        <end position="304"/>
    </location>
</feature>
<evidence type="ECO:0000256" key="1">
    <source>
        <dbReference type="SAM" id="MobiDB-lite"/>
    </source>
</evidence>
<dbReference type="Pfam" id="PF12960">
    <property type="entry name" value="DUF3849"/>
    <property type="match status" value="1"/>
</dbReference>
<dbReference type="InterPro" id="IPR041258">
    <property type="entry name" value="LPD18"/>
</dbReference>
<proteinExistence type="predicted"/>
<evidence type="ECO:0008006" key="7">
    <source>
        <dbReference type="Google" id="ProtNLM"/>
    </source>
</evidence>
<organism evidence="6">
    <name type="scientific">[Ruminococcus] torques</name>
    <dbReference type="NCBI Taxonomy" id="33039"/>
    <lineage>
        <taxon>Bacteria</taxon>
        <taxon>Bacillati</taxon>
        <taxon>Bacillota</taxon>
        <taxon>Clostridia</taxon>
        <taxon>Lachnospirales</taxon>
        <taxon>Lachnospiraceae</taxon>
        <taxon>Mediterraneibacter</taxon>
    </lineage>
</organism>
<feature type="compositionally biased region" description="Basic and acidic residues" evidence="1">
    <location>
        <begin position="39"/>
        <end position="56"/>
    </location>
</feature>
<dbReference type="InterPro" id="IPR024383">
    <property type="entry name" value="DUF3849"/>
</dbReference>
<dbReference type="Pfam" id="PF14191">
    <property type="entry name" value="YodL"/>
    <property type="match status" value="1"/>
</dbReference>
<protein>
    <recommendedName>
        <fullName evidence="7">DUF3849 domain-containing protein</fullName>
    </recommendedName>
</protein>
<feature type="domain" description="YodL-like" evidence="3">
    <location>
        <begin position="66"/>
        <end position="164"/>
    </location>
</feature>
<evidence type="ECO:0000259" key="3">
    <source>
        <dbReference type="Pfam" id="PF14191"/>
    </source>
</evidence>
<evidence type="ECO:0000259" key="4">
    <source>
        <dbReference type="Pfam" id="PF18830"/>
    </source>
</evidence>
<sequence length="697" mass="81453">MAYIENVVIGTPIVDPKDMFVSDEDDWTRMEEEEIMESVSEKERDETEQEDRTNENSFFERTDDFYAIYQYDNTDGNWGYKFMGLSIISNMGLSVDGKDYRMMFMEQLHEHDSLDELYHRFNAERPEGFDGHSLSVSDVVIMKRNGEMKAYYVDDVGFSELPEFTKQREQIIDRSNDSPVYAGTLEQAVRQKDADAYLDSRKLNIDCKKAIEEAIQENYDGIRLKDDVAKDVVRRFGEERMNFVMANTIRESFLEGRFSKQNKEWAEHINIPENISHGRNLNLDYIIESHPVVLDDFISMARFEIRMLKIERAIEDAEVSITTDTNDYVADGHEGAWHTIEERKYAGKKFFLMEHNEFGSNVAEIIVTENGQLVAEDLWNGFDKGALEAISEYLQDKGISEEEIYKEPDELAYKIHDGYFSIHRTDGGYDYTFYTKDYEDIDGGIYDNPDSPIKQVVEDILEDAGISLDDAEWMDYEELDAEVEHAEEIKQLAVDLDKFSYEYDTYEYKDSIEDREEQIDKLTEDILTRKTDDIKKWLIEVSENSEIDNDVRTARSLFSRLEEAERVFISDETNVSFYAAECMEFPDFGELHENLTLDEAIKKYESIPEERMHGVKGIGFELEDGSDYEGKYGLMYHGRVDRENVEMIQYYKDNPVIQKALDALEQYCETSADKSVERQQETNRKKKQKSIYQGLHR</sequence>
<name>A0A6N3EGU9_9FIRM</name>
<feature type="region of interest" description="Disordered" evidence="1">
    <location>
        <begin position="31"/>
        <end position="56"/>
    </location>
</feature>
<feature type="domain" description="Large polyvalent protein-associated" evidence="5">
    <location>
        <begin position="318"/>
        <end position="400"/>
    </location>
</feature>
<feature type="compositionally biased region" description="Basic residues" evidence="1">
    <location>
        <begin position="684"/>
        <end position="697"/>
    </location>
</feature>
<dbReference type="Pfam" id="PF18830">
    <property type="entry name" value="LPD16"/>
    <property type="match status" value="1"/>
</dbReference>
<feature type="domain" description="Large polyvalent protein-associated" evidence="4">
    <location>
        <begin position="407"/>
        <end position="486"/>
    </location>
</feature>
<evidence type="ECO:0000259" key="5">
    <source>
        <dbReference type="Pfam" id="PF18832"/>
    </source>
</evidence>
<feature type="region of interest" description="Disordered" evidence="1">
    <location>
        <begin position="672"/>
        <end position="697"/>
    </location>
</feature>
<dbReference type="EMBL" id="CACRUQ010000021">
    <property type="protein sequence ID" value="VYU39144.1"/>
    <property type="molecule type" value="Genomic_DNA"/>
</dbReference>
<evidence type="ECO:0000259" key="2">
    <source>
        <dbReference type="Pfam" id="PF12960"/>
    </source>
</evidence>
<reference evidence="6" key="1">
    <citation type="submission" date="2019-11" db="EMBL/GenBank/DDBJ databases">
        <authorList>
            <person name="Feng L."/>
        </authorList>
    </citation>
    <scope>NUCLEOTIDE SEQUENCE</scope>
    <source>
        <strain evidence="6">RtorquesLFYP15</strain>
    </source>
</reference>
<accession>A0A6N3EGU9</accession>
<feature type="compositionally biased region" description="Basic and acidic residues" evidence="1">
    <location>
        <begin position="672"/>
        <end position="683"/>
    </location>
</feature>
<evidence type="ECO:0000313" key="6">
    <source>
        <dbReference type="EMBL" id="VYU39144.1"/>
    </source>
</evidence>
<dbReference type="AlphaFoldDB" id="A0A6N3EGU9"/>
<dbReference type="InterPro" id="IPR025923">
    <property type="entry name" value="YodL-like_dom"/>
</dbReference>